<keyword evidence="2" id="KW-1185">Reference proteome</keyword>
<proteinExistence type="predicted"/>
<dbReference type="Proteomes" id="UP000249057">
    <property type="component" value="Unassembled WGS sequence"/>
</dbReference>
<evidence type="ECO:0000313" key="2">
    <source>
        <dbReference type="Proteomes" id="UP000249057"/>
    </source>
</evidence>
<gene>
    <name evidence="1" type="ORF">BO95DRAFT_14328</name>
</gene>
<reference evidence="1" key="1">
    <citation type="submission" date="2018-02" db="EMBL/GenBank/DDBJ databases">
        <title>The genomes of Aspergillus section Nigri reveals drivers in fungal speciation.</title>
        <authorList>
            <consortium name="DOE Joint Genome Institute"/>
            <person name="Vesth T.C."/>
            <person name="Nybo J."/>
            <person name="Theobald S."/>
            <person name="Brandl J."/>
            <person name="Frisvad J.C."/>
            <person name="Nielsen K.F."/>
            <person name="Lyhne E.K."/>
            <person name="Kogle M.E."/>
            <person name="Kuo A."/>
            <person name="Riley R."/>
            <person name="Clum A."/>
            <person name="Nolan M."/>
            <person name="Lipzen A."/>
            <person name="Salamov A."/>
            <person name="Henrissat B."/>
            <person name="Wiebenga A."/>
            <person name="De vries R.P."/>
            <person name="Grigoriev I.V."/>
            <person name="Mortensen U.H."/>
            <person name="Andersen M.R."/>
            <person name="Baker S.E."/>
        </authorList>
    </citation>
    <scope>NUCLEOTIDE SEQUENCE</scope>
    <source>
        <strain evidence="1">CBS 621.78</strain>
    </source>
</reference>
<name>A0ACD1GJ41_9EURO</name>
<organism evidence="1 2">
    <name type="scientific">Aspergillus brunneoviolaceus CBS 621.78</name>
    <dbReference type="NCBI Taxonomy" id="1450534"/>
    <lineage>
        <taxon>Eukaryota</taxon>
        <taxon>Fungi</taxon>
        <taxon>Dikarya</taxon>
        <taxon>Ascomycota</taxon>
        <taxon>Pezizomycotina</taxon>
        <taxon>Eurotiomycetes</taxon>
        <taxon>Eurotiomycetidae</taxon>
        <taxon>Eurotiales</taxon>
        <taxon>Aspergillaceae</taxon>
        <taxon>Aspergillus</taxon>
        <taxon>Aspergillus subgen. Circumdati</taxon>
    </lineage>
</organism>
<sequence length="162" mass="18468">MTLYIQLALRANSAPPPFFTPRPRSAKRKKEKRKNPSISSSIRTPMKAPSIPQRRDRMSGVGEKNNSHPQAHHEHPLSLPGGWLHLPILAPERERRIPPEETSTWPRTPRRQRQRHRKEGLLRGLRCVLECQAPPPPQRRISTAVNVETIISPLSPGHLSIQ</sequence>
<evidence type="ECO:0000313" key="1">
    <source>
        <dbReference type="EMBL" id="RAH49350.1"/>
    </source>
</evidence>
<protein>
    <submittedName>
        <fullName evidence="1">Uncharacterized protein</fullName>
    </submittedName>
</protein>
<dbReference type="EMBL" id="KZ825319">
    <property type="protein sequence ID" value="RAH49350.1"/>
    <property type="molecule type" value="Genomic_DNA"/>
</dbReference>
<accession>A0ACD1GJ41</accession>